<keyword evidence="4" id="KW-1133">Transmembrane helix</keyword>
<feature type="transmembrane region" description="Helical" evidence="4">
    <location>
        <begin position="333"/>
        <end position="351"/>
    </location>
</feature>
<accession>L2FCJ2</accession>
<evidence type="ECO:0000256" key="1">
    <source>
        <dbReference type="ARBA" id="ARBA00004141"/>
    </source>
</evidence>
<name>L2FCJ2_COLFN</name>
<dbReference type="PANTHER" id="PTHR11360">
    <property type="entry name" value="MONOCARBOXYLATE TRANSPORTER"/>
    <property type="match status" value="1"/>
</dbReference>
<evidence type="ECO:0000256" key="3">
    <source>
        <dbReference type="SAM" id="MobiDB-lite"/>
    </source>
</evidence>
<evidence type="ECO:0000256" key="4">
    <source>
        <dbReference type="SAM" id="Phobius"/>
    </source>
</evidence>
<comment type="similarity">
    <text evidence="2">Belongs to the major facilitator superfamily. Monocarboxylate porter (TC 2.A.1.13) family.</text>
</comment>
<protein>
    <submittedName>
        <fullName evidence="6">MFS monocarboxylate transporter</fullName>
    </submittedName>
    <submittedName>
        <fullName evidence="7">Riboflavin transporter MCH5</fullName>
    </submittedName>
</protein>
<feature type="transmembrane region" description="Helical" evidence="4">
    <location>
        <begin position="357"/>
        <end position="382"/>
    </location>
</feature>
<feature type="compositionally biased region" description="Polar residues" evidence="3">
    <location>
        <begin position="18"/>
        <end position="35"/>
    </location>
</feature>
<dbReference type="InterPro" id="IPR011701">
    <property type="entry name" value="MFS"/>
</dbReference>
<feature type="region of interest" description="Disordered" evidence="3">
    <location>
        <begin position="14"/>
        <end position="35"/>
    </location>
</feature>
<feature type="transmembrane region" description="Helical" evidence="4">
    <location>
        <begin position="423"/>
        <end position="449"/>
    </location>
</feature>
<gene>
    <name evidence="7" type="primary">MCH5-3</name>
    <name evidence="6" type="ORF">CGGC5_14492</name>
    <name evidence="7" type="ORF">CGGC5_v005061</name>
</gene>
<dbReference type="SUPFAM" id="SSF103473">
    <property type="entry name" value="MFS general substrate transporter"/>
    <property type="match status" value="1"/>
</dbReference>
<feature type="transmembrane region" description="Helical" evidence="4">
    <location>
        <begin position="190"/>
        <end position="209"/>
    </location>
</feature>
<evidence type="ECO:0000259" key="5">
    <source>
        <dbReference type="PROSITE" id="PS50850"/>
    </source>
</evidence>
<dbReference type="PANTHER" id="PTHR11360:SF177">
    <property type="entry name" value="RIBOFLAVIN TRANSPORTER MCH5"/>
    <property type="match status" value="1"/>
</dbReference>
<sequence length="450" mass="48769">MPIHSITRLLQNEKMKSSHSQKGAESKCTQAQNQTRSEALTSELELTDDSLEEVYPEGGTAAYLVVFGSFCAIMGGLGLMNSIGIYQSWISTHQLHNIDEGQLAWIFGLFNFMVFFCGIQIGPIFDVHGPTWLMVTSAVLYIAVFVSIGFCEEYWHFLVVIGLLAGSATSIIFVVPVATVGQYFQVKRGAATGLAMAGGSVGGVMFPLMFDSLSEKIGFAWTTRSMGLITLVLLMVGCLLVRPRKSFRDTLPLNRSILPDFHVLLQHNVFLMTIGVFFIEWGFFIGLEYVASYSLANGIGKRLSFLMIVFLNAGSVPGRWLPGLIADKFGRMNTMIATNLLCVIAILAIWLPANGNAAAVITFCVVFGFASGSNISLVPVCVGEYCSTQDYGRYYSTVYTVVSLGALTGVPIAGAILERSHGSYFGLIVFSGVSYVAGTACFVGLGVLYR</sequence>
<keyword evidence="8" id="KW-1185">Reference proteome</keyword>
<evidence type="ECO:0000313" key="6">
    <source>
        <dbReference type="EMBL" id="ELA23905.1"/>
    </source>
</evidence>
<dbReference type="GO" id="GO:0016020">
    <property type="term" value="C:membrane"/>
    <property type="evidence" value="ECO:0007669"/>
    <property type="project" value="UniProtKB-SubCell"/>
</dbReference>
<evidence type="ECO:0000313" key="8">
    <source>
        <dbReference type="Proteomes" id="UP000011096"/>
    </source>
</evidence>
<keyword evidence="4" id="KW-0472">Membrane</keyword>
<feature type="transmembrane region" description="Helical" evidence="4">
    <location>
        <begin position="61"/>
        <end position="83"/>
    </location>
</feature>
<keyword evidence="4" id="KW-0812">Transmembrane</keyword>
<feature type="transmembrane region" description="Helical" evidence="4">
    <location>
        <begin position="303"/>
        <end position="321"/>
    </location>
</feature>
<feature type="transmembrane region" description="Helical" evidence="4">
    <location>
        <begin position="261"/>
        <end position="283"/>
    </location>
</feature>
<proteinExistence type="inferred from homology"/>
<evidence type="ECO:0000256" key="2">
    <source>
        <dbReference type="ARBA" id="ARBA00006727"/>
    </source>
</evidence>
<dbReference type="Pfam" id="PF07690">
    <property type="entry name" value="MFS_1"/>
    <property type="match status" value="1"/>
</dbReference>
<dbReference type="Gene3D" id="1.20.1250.20">
    <property type="entry name" value="MFS general substrate transporter like domains"/>
    <property type="match status" value="1"/>
</dbReference>
<dbReference type="InterPro" id="IPR020846">
    <property type="entry name" value="MFS_dom"/>
</dbReference>
<dbReference type="GeneID" id="43615589"/>
<feature type="transmembrane region" description="Helical" evidence="4">
    <location>
        <begin position="156"/>
        <end position="178"/>
    </location>
</feature>
<feature type="transmembrane region" description="Helical" evidence="4">
    <location>
        <begin position="394"/>
        <end position="417"/>
    </location>
</feature>
<comment type="subcellular location">
    <subcellularLocation>
        <location evidence="1">Membrane</location>
        <topology evidence="1">Multi-pass membrane protein</topology>
    </subcellularLocation>
</comment>
<dbReference type="Proteomes" id="UP000011096">
    <property type="component" value="Unassembled WGS sequence"/>
</dbReference>
<feature type="transmembrane region" description="Helical" evidence="4">
    <location>
        <begin position="103"/>
        <end position="125"/>
    </location>
</feature>
<dbReference type="EMBL" id="KB021331">
    <property type="protein sequence ID" value="ELA23905.1"/>
    <property type="molecule type" value="Genomic_DNA"/>
</dbReference>
<dbReference type="RefSeq" id="XP_031893012.1">
    <property type="nucleotide sequence ID" value="XM_032031534.1"/>
</dbReference>
<dbReference type="InParanoid" id="L2FCJ2"/>
<feature type="domain" description="Major facilitator superfamily (MFS) profile" evidence="5">
    <location>
        <begin position="64"/>
        <end position="450"/>
    </location>
</feature>
<feature type="transmembrane region" description="Helical" evidence="4">
    <location>
        <begin position="221"/>
        <end position="241"/>
    </location>
</feature>
<reference evidence="6" key="1">
    <citation type="submission" date="2012-08" db="EMBL/GenBank/DDBJ databases">
        <title>Genome analysis of Colletotrichum orbiculare and Colletotrichum fructicola.</title>
        <authorList>
            <person name="Gan P.H.P."/>
            <person name="Ikeda K."/>
            <person name="Irieda H."/>
            <person name="Narusaka M."/>
            <person name="O'Connell R.J."/>
            <person name="Narusaka Y."/>
            <person name="Takano Y."/>
            <person name="Kubo Y."/>
            <person name="Shirasu K."/>
        </authorList>
    </citation>
    <scope>NUCLEOTIDE SEQUENCE</scope>
    <source>
        <strain evidence="6">Nara gc5</strain>
    </source>
</reference>
<dbReference type="InterPro" id="IPR036259">
    <property type="entry name" value="MFS_trans_sf"/>
</dbReference>
<dbReference type="OrthoDB" id="410267at2759"/>
<organism evidence="6">
    <name type="scientific">Colletotrichum fructicola (strain Nara gc5)</name>
    <name type="common">Anthracnose fungus</name>
    <name type="synonym">Colletotrichum gloeosporioides (strain Nara gc5)</name>
    <dbReference type="NCBI Taxonomy" id="1213859"/>
    <lineage>
        <taxon>Eukaryota</taxon>
        <taxon>Fungi</taxon>
        <taxon>Dikarya</taxon>
        <taxon>Ascomycota</taxon>
        <taxon>Pezizomycotina</taxon>
        <taxon>Sordariomycetes</taxon>
        <taxon>Hypocreomycetidae</taxon>
        <taxon>Glomerellales</taxon>
        <taxon>Glomerellaceae</taxon>
        <taxon>Colletotrichum</taxon>
        <taxon>Colletotrichum gloeosporioides species complex</taxon>
    </lineage>
</organism>
<dbReference type="EMBL" id="ANPB02000003">
    <property type="protein sequence ID" value="KAF4487403.1"/>
    <property type="molecule type" value="Genomic_DNA"/>
</dbReference>
<evidence type="ECO:0000313" key="7">
    <source>
        <dbReference type="EMBL" id="KAF4487403.1"/>
    </source>
</evidence>
<dbReference type="InterPro" id="IPR050327">
    <property type="entry name" value="Proton-linked_MCT"/>
</dbReference>
<reference evidence="7 8" key="3">
    <citation type="submission" date="2020-04" db="EMBL/GenBank/DDBJ databases">
        <title>Genome sequencing and assembly of multiple isolates from the Colletotrichum gloeosporioides species complex.</title>
        <authorList>
            <person name="Gan P."/>
            <person name="Shirasu K."/>
        </authorList>
    </citation>
    <scope>NUCLEOTIDE SEQUENCE [LARGE SCALE GENOMIC DNA]</scope>
    <source>
        <strain evidence="7 8">Nara gc5</strain>
    </source>
</reference>
<feature type="transmembrane region" description="Helical" evidence="4">
    <location>
        <begin position="132"/>
        <end position="150"/>
    </location>
</feature>
<dbReference type="GO" id="GO:0022857">
    <property type="term" value="F:transmembrane transporter activity"/>
    <property type="evidence" value="ECO:0007669"/>
    <property type="project" value="InterPro"/>
</dbReference>
<dbReference type="PROSITE" id="PS50850">
    <property type="entry name" value="MFS"/>
    <property type="match status" value="1"/>
</dbReference>
<dbReference type="AlphaFoldDB" id="L2FCJ2"/>
<reference evidence="7 8" key="2">
    <citation type="submission" date="2012-08" db="EMBL/GenBank/DDBJ databases">
        <authorList>
            <person name="Gan P.H.P."/>
            <person name="Ikeda K."/>
            <person name="Irieda H."/>
            <person name="Narusaka M."/>
            <person name="O'Connell R.J."/>
            <person name="Narusaka Y."/>
            <person name="Takano Y."/>
            <person name="Kubo Y."/>
            <person name="Shirasu K."/>
        </authorList>
    </citation>
    <scope>NUCLEOTIDE SEQUENCE [LARGE SCALE GENOMIC DNA]</scope>
    <source>
        <strain evidence="7 8">Nara gc5</strain>
    </source>
</reference>
<dbReference type="HOGENOM" id="CLU_001265_1_0_1"/>
<dbReference type="FunCoup" id="L2FCJ2">
    <property type="interactions" value="206"/>
</dbReference>